<dbReference type="Proteomes" id="UP000095286">
    <property type="component" value="Unplaced"/>
</dbReference>
<name>A0AC35UGN1_9BILA</name>
<proteinExistence type="predicted"/>
<sequence length="538" mass="61398">MLLNELIRNIKRSDDERELASSIISRLVTNLPFETARFLVTGMVPGMISTYTKVCADEGHKCPTLDQKEEPSVLNVLTSLNSTLLRSHHDGVRYNVLLLNMKIGTIFGLRYQSIKTPIFFVAAYLDSDPDEETKIIAKQVLQRIQLTDPIVFTTLTTDVVHNYLTAIGMPEYVSNEVEKHLAMILSCLTYFDPRQLENIAIYSRIFIERLAVALAVNIKNVTVLNEDYSDIKNCADFFRKIPFVYVSNYEVILKIGQELNRLEDVVKFFNGMLSTLKNTIDIASQMGYLIVCLAVLIPMEQKDEHDFNSMASSFKQFSMKQLNIYEPRYHKLNKHNAVRSKVESNSNESFYVCLLHVLNCQFILKIKSKQVQSDLLVDTFNLSMTKHPTLPLYFRGKVVHGYGRGGKQLNCPTANLDHNVVELLPKDLETGVYCGLAKVNDGEMYPMVMSLGFNPHFQNQERTLEVHILHTFDTDFYNAELSGVALNFIRPMWSFKSLDELIEAIEADKTFAKKYLVGLDVSSYLTNPYFSNDSNDTK</sequence>
<dbReference type="WBParaSite" id="RSKR_0001120800.1">
    <property type="protein sequence ID" value="RSKR_0001120800.1"/>
    <property type="gene ID" value="RSKR_0001120800"/>
</dbReference>
<reference evidence="2" key="1">
    <citation type="submission" date="2016-11" db="UniProtKB">
        <authorList>
            <consortium name="WormBaseParasite"/>
        </authorList>
    </citation>
    <scope>IDENTIFICATION</scope>
    <source>
        <strain evidence="2">KR3021</strain>
    </source>
</reference>
<organism evidence="1 2">
    <name type="scientific">Rhabditophanes sp. KR3021</name>
    <dbReference type="NCBI Taxonomy" id="114890"/>
    <lineage>
        <taxon>Eukaryota</taxon>
        <taxon>Metazoa</taxon>
        <taxon>Ecdysozoa</taxon>
        <taxon>Nematoda</taxon>
        <taxon>Chromadorea</taxon>
        <taxon>Rhabditida</taxon>
        <taxon>Tylenchina</taxon>
        <taxon>Panagrolaimomorpha</taxon>
        <taxon>Strongyloidoidea</taxon>
        <taxon>Alloionematidae</taxon>
        <taxon>Rhabditophanes</taxon>
    </lineage>
</organism>
<evidence type="ECO:0000313" key="2">
    <source>
        <dbReference type="WBParaSite" id="RSKR_0001120800.1"/>
    </source>
</evidence>
<accession>A0AC35UGN1</accession>
<protein>
    <submittedName>
        <fullName evidence="2">Riboflavin kinase</fullName>
    </submittedName>
</protein>
<evidence type="ECO:0000313" key="1">
    <source>
        <dbReference type="Proteomes" id="UP000095286"/>
    </source>
</evidence>